<dbReference type="AlphaFoldDB" id="A0A067T3C2"/>
<accession>A0A067T3C2</accession>
<gene>
    <name evidence="2" type="ORF">GALMADRAFT_278745</name>
</gene>
<sequence>MPPTTTSRGLTPSPQNHQLQTPRPSSPKRRMCRTCGVAKRGHPVSCPLAEAKASSRSSRKKRIERHSSGAGSTPDQSDQRPMAPIRQSGFPTSPDWMYESDEEDVFGPVKPVVLDDVSDTSASSDSRRPLPLPTHFEGVDHQFEPMKPVEQDSQPDTSSSSNSAQSLPQRTRSESLERRAEFLSEVTCSSSESKQSPPPPTHSESLEDTVKPMKPVEQDSQLDASSSSNLEKPLPSLNRSESLGRRAEFLSGVSDKAVATIFVVSKTAIEEIVATARIHNFYADYSMNDDQEDSQALVILARDENAFNSLLDKVENGRRKAVAVKTAASAAVVDRFSVAVEKNESTCNQPRPNSSQRLTATDTLHFTPRTTNILIICPRLPISRAAPRRGTSRLTPLAQIWGRLQDRDSPGVLVRGIRIEAATFSAIPAGGTSLVLPAESTATSMATSLISRIASEATMSEYEKGILFADFL</sequence>
<feature type="compositionally biased region" description="Low complexity" evidence="1">
    <location>
        <begin position="112"/>
        <end position="124"/>
    </location>
</feature>
<dbReference type="OrthoDB" id="3263613at2759"/>
<dbReference type="HOGENOM" id="CLU_578754_0_0_1"/>
<keyword evidence="3" id="KW-1185">Reference proteome</keyword>
<name>A0A067T3C2_GALM3</name>
<feature type="region of interest" description="Disordered" evidence="1">
    <location>
        <begin position="1"/>
        <end position="239"/>
    </location>
</feature>
<feature type="compositionally biased region" description="Basic and acidic residues" evidence="1">
    <location>
        <begin position="171"/>
        <end position="182"/>
    </location>
</feature>
<evidence type="ECO:0000313" key="3">
    <source>
        <dbReference type="Proteomes" id="UP000027222"/>
    </source>
</evidence>
<proteinExistence type="predicted"/>
<protein>
    <submittedName>
        <fullName evidence="2">Uncharacterized protein</fullName>
    </submittedName>
</protein>
<feature type="compositionally biased region" description="Polar residues" evidence="1">
    <location>
        <begin position="1"/>
        <end position="23"/>
    </location>
</feature>
<reference evidence="3" key="1">
    <citation type="journal article" date="2014" name="Proc. Natl. Acad. Sci. U.S.A.">
        <title>Extensive sampling of basidiomycete genomes demonstrates inadequacy of the white-rot/brown-rot paradigm for wood decay fungi.</title>
        <authorList>
            <person name="Riley R."/>
            <person name="Salamov A.A."/>
            <person name="Brown D.W."/>
            <person name="Nagy L.G."/>
            <person name="Floudas D."/>
            <person name="Held B.W."/>
            <person name="Levasseur A."/>
            <person name="Lombard V."/>
            <person name="Morin E."/>
            <person name="Otillar R."/>
            <person name="Lindquist E.A."/>
            <person name="Sun H."/>
            <person name="LaButti K.M."/>
            <person name="Schmutz J."/>
            <person name="Jabbour D."/>
            <person name="Luo H."/>
            <person name="Baker S.E."/>
            <person name="Pisabarro A.G."/>
            <person name="Walton J.D."/>
            <person name="Blanchette R.A."/>
            <person name="Henrissat B."/>
            <person name="Martin F."/>
            <person name="Cullen D."/>
            <person name="Hibbett D.S."/>
            <person name="Grigoriev I.V."/>
        </authorList>
    </citation>
    <scope>NUCLEOTIDE SEQUENCE [LARGE SCALE GENOMIC DNA]</scope>
    <source>
        <strain evidence="3">CBS 339.88</strain>
    </source>
</reference>
<evidence type="ECO:0000313" key="2">
    <source>
        <dbReference type="EMBL" id="KDR77690.1"/>
    </source>
</evidence>
<dbReference type="EMBL" id="KL142376">
    <property type="protein sequence ID" value="KDR77690.1"/>
    <property type="molecule type" value="Genomic_DNA"/>
</dbReference>
<dbReference type="Proteomes" id="UP000027222">
    <property type="component" value="Unassembled WGS sequence"/>
</dbReference>
<feature type="compositionally biased region" description="Basic and acidic residues" evidence="1">
    <location>
        <begin position="137"/>
        <end position="150"/>
    </location>
</feature>
<feature type="compositionally biased region" description="Low complexity" evidence="1">
    <location>
        <begin position="151"/>
        <end position="169"/>
    </location>
</feature>
<organism evidence="2 3">
    <name type="scientific">Galerina marginata (strain CBS 339.88)</name>
    <dbReference type="NCBI Taxonomy" id="685588"/>
    <lineage>
        <taxon>Eukaryota</taxon>
        <taxon>Fungi</taxon>
        <taxon>Dikarya</taxon>
        <taxon>Basidiomycota</taxon>
        <taxon>Agaricomycotina</taxon>
        <taxon>Agaricomycetes</taxon>
        <taxon>Agaricomycetidae</taxon>
        <taxon>Agaricales</taxon>
        <taxon>Agaricineae</taxon>
        <taxon>Strophariaceae</taxon>
        <taxon>Galerina</taxon>
    </lineage>
</organism>
<evidence type="ECO:0000256" key="1">
    <source>
        <dbReference type="SAM" id="MobiDB-lite"/>
    </source>
</evidence>
<feature type="compositionally biased region" description="Basic and acidic residues" evidence="1">
    <location>
        <begin position="204"/>
        <end position="217"/>
    </location>
</feature>
<feature type="compositionally biased region" description="Polar residues" evidence="1">
    <location>
        <begin position="218"/>
        <end position="230"/>
    </location>
</feature>